<keyword evidence="1" id="KW-0175">Coiled coil</keyword>
<reference evidence="3 4" key="1">
    <citation type="journal article" date="2011" name="J. Gen. Appl. Microbiol.">
        <title>Draft genome sequencing of the enigmatic yeast Saitoella complicata.</title>
        <authorList>
            <person name="Nishida H."/>
            <person name="Hamamoto M."/>
            <person name="Sugiyama J."/>
        </authorList>
    </citation>
    <scope>NUCLEOTIDE SEQUENCE [LARGE SCALE GENOMIC DNA]</scope>
    <source>
        <strain evidence="3 4">NRRL Y-17804</strain>
    </source>
</reference>
<organism evidence="3 4">
    <name type="scientific">Saitoella complicata (strain BCRC 22490 / CBS 7301 / JCM 7358 / NBRC 10748 / NRRL Y-17804)</name>
    <dbReference type="NCBI Taxonomy" id="698492"/>
    <lineage>
        <taxon>Eukaryota</taxon>
        <taxon>Fungi</taxon>
        <taxon>Dikarya</taxon>
        <taxon>Ascomycota</taxon>
        <taxon>Taphrinomycotina</taxon>
        <taxon>Taphrinomycotina incertae sedis</taxon>
        <taxon>Saitoella</taxon>
    </lineage>
</organism>
<dbReference type="AlphaFoldDB" id="A0A0E9NC04"/>
<name>A0A0E9NC04_SAICN</name>
<accession>A0A0E9NC04</accession>
<dbReference type="PANTHER" id="PTHR15827">
    <property type="entry name" value="CYCLIN-DEPENDENT KINASE 2-INTERACTING PROTEIN"/>
    <property type="match status" value="1"/>
</dbReference>
<feature type="coiled-coil region" evidence="1">
    <location>
        <begin position="54"/>
        <end position="99"/>
    </location>
</feature>
<dbReference type="RefSeq" id="XP_019024980.1">
    <property type="nucleotide sequence ID" value="XM_019165952.1"/>
</dbReference>
<dbReference type="OrthoDB" id="17066at2759"/>
<reference evidence="3 4" key="3">
    <citation type="journal article" date="2015" name="Genome Announc.">
        <title>Draft Genome Sequence of the Archiascomycetous Yeast Saitoella complicata.</title>
        <authorList>
            <person name="Yamauchi K."/>
            <person name="Kondo S."/>
            <person name="Hamamoto M."/>
            <person name="Takahashi Y."/>
            <person name="Ogura Y."/>
            <person name="Hayashi T."/>
            <person name="Nishida H."/>
        </authorList>
    </citation>
    <scope>NUCLEOTIDE SEQUENCE [LARGE SCALE GENOMIC DNA]</scope>
    <source>
        <strain evidence="3 4">NRRL Y-17804</strain>
    </source>
</reference>
<reference evidence="3 4" key="2">
    <citation type="journal article" date="2014" name="J. Gen. Appl. Microbiol.">
        <title>The early diverging ascomycetous budding yeast Saitoella complicata has three histone deacetylases belonging to the Clr6, Hos2, and Rpd3 lineages.</title>
        <authorList>
            <person name="Nishida H."/>
            <person name="Matsumoto T."/>
            <person name="Kondo S."/>
            <person name="Hamamoto M."/>
            <person name="Yoshikawa H."/>
        </authorList>
    </citation>
    <scope>NUCLEOTIDE SEQUENCE [LARGE SCALE GENOMIC DNA]</scope>
    <source>
        <strain evidence="3 4">NRRL Y-17804</strain>
    </source>
</reference>
<gene>
    <name evidence="3" type="ORF">G7K_1143-t1</name>
</gene>
<comment type="caution">
    <text evidence="3">The sequence shown here is derived from an EMBL/GenBank/DDBJ whole genome shotgun (WGS) entry which is preliminary data.</text>
</comment>
<protein>
    <submittedName>
        <fullName evidence="3">Uncharacterized protein</fullName>
    </submittedName>
</protein>
<feature type="region of interest" description="Disordered" evidence="2">
    <location>
        <begin position="198"/>
        <end position="227"/>
    </location>
</feature>
<dbReference type="Proteomes" id="UP000033140">
    <property type="component" value="Unassembled WGS sequence"/>
</dbReference>
<dbReference type="PANTHER" id="PTHR15827:SF2">
    <property type="entry name" value="CYCLIN-DEPENDENT KINASE 2-INTERACTING PROTEIN"/>
    <property type="match status" value="1"/>
</dbReference>
<evidence type="ECO:0000313" key="4">
    <source>
        <dbReference type="Proteomes" id="UP000033140"/>
    </source>
</evidence>
<keyword evidence="4" id="KW-1185">Reference proteome</keyword>
<sequence length="227" mass="26740">MNDRAWDVDQRRFATALSENANLRKQWADMNIDGHDILFELCNSRLRRSLPKKKTKTRKTAEQIEQELKEWSERLQEIIQSFEKLLRRLTDSVDRLHELVIQVSRTKGNAYVFLKPLWRTWTMDRFADAASEVLTCYRQEMDTKRRIAWEVCGDDAKADKKILTLLCTTWKTEAFIGNSGKEFNEICALEVEEGDPGLEVRRREMEDEMDDFGPTSRRKAVNDTSDW</sequence>
<evidence type="ECO:0000256" key="1">
    <source>
        <dbReference type="SAM" id="Coils"/>
    </source>
</evidence>
<dbReference type="EMBL" id="BACD03000006">
    <property type="protein sequence ID" value="GAO46925.1"/>
    <property type="molecule type" value="Genomic_DNA"/>
</dbReference>
<proteinExistence type="predicted"/>
<evidence type="ECO:0000313" key="3">
    <source>
        <dbReference type="EMBL" id="GAO46925.1"/>
    </source>
</evidence>
<evidence type="ECO:0000256" key="2">
    <source>
        <dbReference type="SAM" id="MobiDB-lite"/>
    </source>
</evidence>